<evidence type="ECO:0000256" key="3">
    <source>
        <dbReference type="ARBA" id="ARBA00022980"/>
    </source>
</evidence>
<dbReference type="GO" id="GO:0003735">
    <property type="term" value="F:structural constituent of ribosome"/>
    <property type="evidence" value="ECO:0007669"/>
    <property type="project" value="InterPro"/>
</dbReference>
<organism evidence="5">
    <name type="scientific">Leachiella pacifica</name>
    <dbReference type="NCBI Taxonomy" id="282357"/>
    <lineage>
        <taxon>Eukaryota</taxon>
        <taxon>Rhodophyta</taxon>
        <taxon>Florideophyceae</taxon>
        <taxon>Rhodymeniophycidae</taxon>
        <taxon>Gigartinales</taxon>
        <taxon>Choreocolacaceae</taxon>
        <taxon>Leachiella</taxon>
    </lineage>
</organism>
<dbReference type="Pfam" id="PF01649">
    <property type="entry name" value="Ribosomal_S20p"/>
    <property type="match status" value="1"/>
</dbReference>
<sequence>MSNLKSSAKNYRITLRNYNYNKKYKLGIKKAAKQYLINLGKKNNSIIQSSLSLVYKKIDKAIKKKVLHKNAGSRKKKYFFLKQFRFFQK</sequence>
<keyword evidence="5" id="KW-0934">Plastid</keyword>
<dbReference type="GO" id="GO:0019843">
    <property type="term" value="F:rRNA binding"/>
    <property type="evidence" value="ECO:0007669"/>
    <property type="project" value="UniProtKB-KW"/>
</dbReference>
<dbReference type="InterPro" id="IPR002583">
    <property type="entry name" value="Ribosomal_bS20"/>
</dbReference>
<proteinExistence type="predicted"/>
<accession>A0A3S8UVW1</accession>
<dbReference type="NCBIfam" id="TIGR00029">
    <property type="entry name" value="S20"/>
    <property type="match status" value="1"/>
</dbReference>
<geneLocation type="plastid" evidence="5"/>
<dbReference type="AlphaFoldDB" id="A0A3S8UVW1"/>
<evidence type="ECO:0000256" key="2">
    <source>
        <dbReference type="ARBA" id="ARBA00022884"/>
    </source>
</evidence>
<keyword evidence="3 5" id="KW-0689">Ribosomal protein</keyword>
<evidence type="ECO:0000256" key="4">
    <source>
        <dbReference type="ARBA" id="ARBA00023274"/>
    </source>
</evidence>
<protein>
    <submittedName>
        <fullName evidence="5">Ribosomal protein S20</fullName>
    </submittedName>
</protein>
<evidence type="ECO:0000313" key="5">
    <source>
        <dbReference type="EMBL" id="AZL87980.1"/>
    </source>
</evidence>
<dbReference type="GO" id="GO:1990904">
    <property type="term" value="C:ribonucleoprotein complex"/>
    <property type="evidence" value="ECO:0007669"/>
    <property type="project" value="UniProtKB-KW"/>
</dbReference>
<dbReference type="EMBL" id="MK039117">
    <property type="protein sequence ID" value="AZL87980.1"/>
    <property type="molecule type" value="Genomic_DNA"/>
</dbReference>
<keyword evidence="1" id="KW-0699">rRNA-binding</keyword>
<dbReference type="GO" id="GO:0005840">
    <property type="term" value="C:ribosome"/>
    <property type="evidence" value="ECO:0007669"/>
    <property type="project" value="UniProtKB-KW"/>
</dbReference>
<gene>
    <name evidence="5" type="primary">rps20</name>
</gene>
<reference evidence="5" key="1">
    <citation type="journal article" date="2018" name="J. Phycol.">
        <title>Molecular phylogenetics supports a clade of red algal parasites retaining native plastids: taxonomy and terminology revised.</title>
        <authorList>
            <person name="Salomaki E.D."/>
            <person name="Lane C.E."/>
        </authorList>
    </citation>
    <scope>NUCLEOTIDE SEQUENCE</scope>
</reference>
<evidence type="ECO:0000256" key="1">
    <source>
        <dbReference type="ARBA" id="ARBA00022730"/>
    </source>
</evidence>
<dbReference type="SUPFAM" id="SSF46992">
    <property type="entry name" value="Ribosomal protein S20"/>
    <property type="match status" value="1"/>
</dbReference>
<dbReference type="InterPro" id="IPR036510">
    <property type="entry name" value="Ribosomal_bS20_sf"/>
</dbReference>
<dbReference type="Gene3D" id="1.20.58.110">
    <property type="entry name" value="Ribosomal protein S20"/>
    <property type="match status" value="1"/>
</dbReference>
<dbReference type="GO" id="GO:0006412">
    <property type="term" value="P:translation"/>
    <property type="evidence" value="ECO:0007669"/>
    <property type="project" value="InterPro"/>
</dbReference>
<keyword evidence="2" id="KW-0694">RNA-binding</keyword>
<name>A0A3S8UVW1_9FLOR</name>
<keyword evidence="4" id="KW-0687">Ribonucleoprotein</keyword>